<feature type="non-terminal residue" evidence="1">
    <location>
        <position position="1"/>
    </location>
</feature>
<dbReference type="EMBL" id="CAJVQB010074338">
    <property type="protein sequence ID" value="CAG8844011.1"/>
    <property type="molecule type" value="Genomic_DNA"/>
</dbReference>
<name>A0ABN7X0R8_GIGMA</name>
<reference evidence="1 2" key="1">
    <citation type="submission" date="2021-06" db="EMBL/GenBank/DDBJ databases">
        <authorList>
            <person name="Kallberg Y."/>
            <person name="Tangrot J."/>
            <person name="Rosling A."/>
        </authorList>
    </citation>
    <scope>NUCLEOTIDE SEQUENCE [LARGE SCALE GENOMIC DNA]</scope>
    <source>
        <strain evidence="1 2">120-4 pot B 10/14</strain>
    </source>
</reference>
<evidence type="ECO:0000313" key="2">
    <source>
        <dbReference type="Proteomes" id="UP000789901"/>
    </source>
</evidence>
<sequence length="72" mass="8599">QKFSTNIKSEEINNEKLIFDECSLNKLKEILFQLVEESDDKLFENDYELFQKEIFEAEEAKTLKTLPQVIRL</sequence>
<gene>
    <name evidence="1" type="ORF">GMARGA_LOCUS36855</name>
</gene>
<accession>A0ABN7X0R8</accession>
<dbReference type="Proteomes" id="UP000789901">
    <property type="component" value="Unassembled WGS sequence"/>
</dbReference>
<proteinExistence type="predicted"/>
<feature type="non-terminal residue" evidence="1">
    <location>
        <position position="72"/>
    </location>
</feature>
<keyword evidence="2" id="KW-1185">Reference proteome</keyword>
<comment type="caution">
    <text evidence="1">The sequence shown here is derived from an EMBL/GenBank/DDBJ whole genome shotgun (WGS) entry which is preliminary data.</text>
</comment>
<evidence type="ECO:0000313" key="1">
    <source>
        <dbReference type="EMBL" id="CAG8844011.1"/>
    </source>
</evidence>
<protein>
    <submittedName>
        <fullName evidence="1">20218_t:CDS:1</fullName>
    </submittedName>
</protein>
<organism evidence="1 2">
    <name type="scientific">Gigaspora margarita</name>
    <dbReference type="NCBI Taxonomy" id="4874"/>
    <lineage>
        <taxon>Eukaryota</taxon>
        <taxon>Fungi</taxon>
        <taxon>Fungi incertae sedis</taxon>
        <taxon>Mucoromycota</taxon>
        <taxon>Glomeromycotina</taxon>
        <taxon>Glomeromycetes</taxon>
        <taxon>Diversisporales</taxon>
        <taxon>Gigasporaceae</taxon>
        <taxon>Gigaspora</taxon>
    </lineage>
</organism>